<dbReference type="InterPro" id="IPR036388">
    <property type="entry name" value="WH-like_DNA-bd_sf"/>
</dbReference>
<keyword evidence="3" id="KW-0238">DNA-binding</keyword>
<comment type="caution">
    <text evidence="6">The sequence shown here is derived from an EMBL/GenBank/DDBJ whole genome shotgun (WGS) entry which is preliminary data.</text>
</comment>
<evidence type="ECO:0000313" key="7">
    <source>
        <dbReference type="Proteomes" id="UP001652442"/>
    </source>
</evidence>
<dbReference type="CDD" id="cd05466">
    <property type="entry name" value="PBP2_LTTR_substrate"/>
    <property type="match status" value="1"/>
</dbReference>
<dbReference type="PRINTS" id="PR00039">
    <property type="entry name" value="HTHLYSR"/>
</dbReference>
<name>A0ABT2TK58_9FIRM</name>
<dbReference type="PANTHER" id="PTHR30346:SF0">
    <property type="entry name" value="HCA OPERON TRANSCRIPTIONAL ACTIVATOR HCAR"/>
    <property type="match status" value="1"/>
</dbReference>
<dbReference type="PROSITE" id="PS50931">
    <property type="entry name" value="HTH_LYSR"/>
    <property type="match status" value="1"/>
</dbReference>
<dbReference type="InterPro" id="IPR005119">
    <property type="entry name" value="LysR_subst-bd"/>
</dbReference>
<keyword evidence="2" id="KW-0805">Transcription regulation</keyword>
<evidence type="ECO:0000256" key="3">
    <source>
        <dbReference type="ARBA" id="ARBA00023125"/>
    </source>
</evidence>
<protein>
    <submittedName>
        <fullName evidence="6">LysR family transcriptional regulator</fullName>
    </submittedName>
</protein>
<reference evidence="6 7" key="1">
    <citation type="journal article" date="2021" name="ISME Commun">
        <title>Automated analysis of genomic sequences facilitates high-throughput and comprehensive description of bacteria.</title>
        <authorList>
            <person name="Hitch T.C.A."/>
        </authorList>
    </citation>
    <scope>NUCLEOTIDE SEQUENCE [LARGE SCALE GENOMIC DNA]</scope>
    <source>
        <strain evidence="6 7">Sanger_109</strain>
    </source>
</reference>
<dbReference type="InterPro" id="IPR036390">
    <property type="entry name" value="WH_DNA-bd_sf"/>
</dbReference>
<dbReference type="PANTHER" id="PTHR30346">
    <property type="entry name" value="TRANSCRIPTIONAL DUAL REGULATOR HCAR-RELATED"/>
    <property type="match status" value="1"/>
</dbReference>
<evidence type="ECO:0000256" key="1">
    <source>
        <dbReference type="ARBA" id="ARBA00009437"/>
    </source>
</evidence>
<dbReference type="SUPFAM" id="SSF46785">
    <property type="entry name" value="Winged helix' DNA-binding domain"/>
    <property type="match status" value="1"/>
</dbReference>
<evidence type="ECO:0000259" key="5">
    <source>
        <dbReference type="PROSITE" id="PS50931"/>
    </source>
</evidence>
<feature type="domain" description="HTH lysR-type" evidence="5">
    <location>
        <begin position="1"/>
        <end position="58"/>
    </location>
</feature>
<dbReference type="RefSeq" id="WP_158425308.1">
    <property type="nucleotide sequence ID" value="NZ_JAOQJQ010000003.1"/>
</dbReference>
<dbReference type="EMBL" id="JAOQJQ010000003">
    <property type="protein sequence ID" value="MCU6762608.1"/>
    <property type="molecule type" value="Genomic_DNA"/>
</dbReference>
<evidence type="ECO:0000313" key="6">
    <source>
        <dbReference type="EMBL" id="MCU6762608.1"/>
    </source>
</evidence>
<gene>
    <name evidence="6" type="ORF">OCV88_09700</name>
</gene>
<keyword evidence="7" id="KW-1185">Reference proteome</keyword>
<comment type="similarity">
    <text evidence="1">Belongs to the LysR transcriptional regulatory family.</text>
</comment>
<keyword evidence="4" id="KW-0804">Transcription</keyword>
<proteinExistence type="inferred from homology"/>
<sequence length="297" mass="33618">MTTQQMDIFLRLSESLNFRKVAEELYTTQPTISRQLRLMEEEWGFPLFVRNNKEVRLTPEGVIMTEYVKKSLNLLAEGHQKVKMQKDGISGKIRIGIPESMDSGGTVMTAISDFSERYADVEINLKKCSFSELRERLSGDELDLVFTLEFDLKNYRGIVCDILDTAVSGFIAAKNYPVTKYHEITGKAFSGETFILPAETDSPGRKEDLYMIFDRLGISGEHIIYAPSTEAVMIKVRAGQGIACSDTSAAAVHDTESFRFYPFPEDLRNVSILYVWKKSNLNPVLALLSNFLIEYSL</sequence>
<dbReference type="Proteomes" id="UP001652442">
    <property type="component" value="Unassembled WGS sequence"/>
</dbReference>
<evidence type="ECO:0000256" key="2">
    <source>
        <dbReference type="ARBA" id="ARBA00023015"/>
    </source>
</evidence>
<evidence type="ECO:0000256" key="4">
    <source>
        <dbReference type="ARBA" id="ARBA00023163"/>
    </source>
</evidence>
<dbReference type="SUPFAM" id="SSF53850">
    <property type="entry name" value="Periplasmic binding protein-like II"/>
    <property type="match status" value="1"/>
</dbReference>
<accession>A0ABT2TK58</accession>
<dbReference type="Gene3D" id="1.10.10.10">
    <property type="entry name" value="Winged helix-like DNA-binding domain superfamily/Winged helix DNA-binding domain"/>
    <property type="match status" value="1"/>
</dbReference>
<dbReference type="Pfam" id="PF03466">
    <property type="entry name" value="LysR_substrate"/>
    <property type="match status" value="1"/>
</dbReference>
<dbReference type="Pfam" id="PF00126">
    <property type="entry name" value="HTH_1"/>
    <property type="match status" value="1"/>
</dbReference>
<dbReference type="Gene3D" id="3.40.190.10">
    <property type="entry name" value="Periplasmic binding protein-like II"/>
    <property type="match status" value="2"/>
</dbReference>
<dbReference type="InterPro" id="IPR000847">
    <property type="entry name" value="LysR_HTH_N"/>
</dbReference>
<organism evidence="6 7">
    <name type="scientific">Brotonthovivens ammoniilytica</name>
    <dbReference type="NCBI Taxonomy" id="2981725"/>
    <lineage>
        <taxon>Bacteria</taxon>
        <taxon>Bacillati</taxon>
        <taxon>Bacillota</taxon>
        <taxon>Clostridia</taxon>
        <taxon>Lachnospirales</taxon>
        <taxon>Lachnospiraceae</taxon>
        <taxon>Brotonthovivens</taxon>
    </lineage>
</organism>